<dbReference type="EMBL" id="CM046121">
    <property type="protein sequence ID" value="KAI8434161.1"/>
    <property type="molecule type" value="Genomic_DNA"/>
</dbReference>
<reference evidence="1 2" key="1">
    <citation type="journal article" date="2022" name="Genome Biol. Evol.">
        <title>The Spruce Budworm Genome: Reconstructing the Evolutionary History of Antifreeze Proteins.</title>
        <authorList>
            <person name="Beliveau C."/>
            <person name="Gagne P."/>
            <person name="Picq S."/>
            <person name="Vernygora O."/>
            <person name="Keeling C.I."/>
            <person name="Pinkney K."/>
            <person name="Doucet D."/>
            <person name="Wen F."/>
            <person name="Johnston J.S."/>
            <person name="Maaroufi H."/>
            <person name="Boyle B."/>
            <person name="Laroche J."/>
            <person name="Dewar K."/>
            <person name="Juretic N."/>
            <person name="Blackburn G."/>
            <person name="Nisole A."/>
            <person name="Brunet B."/>
            <person name="Brandao M."/>
            <person name="Lumley L."/>
            <person name="Duan J."/>
            <person name="Quan G."/>
            <person name="Lucarotti C.J."/>
            <person name="Roe A.D."/>
            <person name="Sperling F.A.H."/>
            <person name="Levesque R.C."/>
            <person name="Cusson M."/>
        </authorList>
    </citation>
    <scope>NUCLEOTIDE SEQUENCE [LARGE SCALE GENOMIC DNA]</scope>
    <source>
        <strain evidence="1">Glfc:IPQL:Cfum</strain>
    </source>
</reference>
<keyword evidence="2" id="KW-1185">Reference proteome</keyword>
<dbReference type="Proteomes" id="UP001064048">
    <property type="component" value="Chromosome 21"/>
</dbReference>
<evidence type="ECO:0000313" key="2">
    <source>
        <dbReference type="Proteomes" id="UP001064048"/>
    </source>
</evidence>
<sequence>MRIRRPIIADRRYRVRRAHSVLGRSTAGCLPLVSLSSQPSREDTLKHSWNPRMQAITMFLEGSGSLCEDALLSDELLFEYSPAESLINFELPTNLNLDVEDWQFSDLDINCDAFVSSGSERYADDTSQSRSPVLFDFADLDNTFDFDEFLTEAALSSDRSNDAPHSGSETMDSSDDAALGKLSVLGIDLESIDPSYEALQPKSPSDEKVETKAEKVQSWGEPQFCAALGVFRCPVEECGKVYAKASHVRAHLRRHSGEKPYRCTWGGCAWRFARSDELARHRRSHSGDKPYRCAECSKRFARSDHLTKHGRVHARRAAAAAAAAAAATTARRPASYGYRARRLV</sequence>
<proteinExistence type="predicted"/>
<organism evidence="1 2">
    <name type="scientific">Choristoneura fumiferana</name>
    <name type="common">Spruce budworm moth</name>
    <name type="synonym">Archips fumiferana</name>
    <dbReference type="NCBI Taxonomy" id="7141"/>
    <lineage>
        <taxon>Eukaryota</taxon>
        <taxon>Metazoa</taxon>
        <taxon>Ecdysozoa</taxon>
        <taxon>Arthropoda</taxon>
        <taxon>Hexapoda</taxon>
        <taxon>Insecta</taxon>
        <taxon>Pterygota</taxon>
        <taxon>Neoptera</taxon>
        <taxon>Endopterygota</taxon>
        <taxon>Lepidoptera</taxon>
        <taxon>Glossata</taxon>
        <taxon>Ditrysia</taxon>
        <taxon>Tortricoidea</taxon>
        <taxon>Tortricidae</taxon>
        <taxon>Tortricinae</taxon>
        <taxon>Choristoneura</taxon>
    </lineage>
</organism>
<evidence type="ECO:0000313" key="1">
    <source>
        <dbReference type="EMBL" id="KAI8434161.1"/>
    </source>
</evidence>
<name>A0ACC0KDM7_CHOFU</name>
<accession>A0ACC0KDM7</accession>
<comment type="caution">
    <text evidence="1">The sequence shown here is derived from an EMBL/GenBank/DDBJ whole genome shotgun (WGS) entry which is preliminary data.</text>
</comment>
<gene>
    <name evidence="1" type="ORF">MSG28_012280</name>
</gene>
<protein>
    <submittedName>
        <fullName evidence="1">Uncharacterized protein</fullName>
    </submittedName>
</protein>